<keyword evidence="1" id="KW-0472">Membrane</keyword>
<evidence type="ECO:0000313" key="2">
    <source>
        <dbReference type="EMBL" id="KAF9743734.1"/>
    </source>
</evidence>
<dbReference type="InterPro" id="IPR029058">
    <property type="entry name" value="AB_hydrolase_fold"/>
</dbReference>
<proteinExistence type="predicted"/>
<accession>A0A8H7N0V8</accession>
<dbReference type="PANTHER" id="PTHR12265">
    <property type="entry name" value="TRANSMEMBRANE PROTEIN 53"/>
    <property type="match status" value="1"/>
</dbReference>
<keyword evidence="1" id="KW-1133">Transmembrane helix</keyword>
<dbReference type="InterPro" id="IPR008547">
    <property type="entry name" value="DUF829_TMEM53"/>
</dbReference>
<name>A0A8H7N0V8_BIOOC</name>
<evidence type="ECO:0000313" key="3">
    <source>
        <dbReference type="Proteomes" id="UP000616885"/>
    </source>
</evidence>
<dbReference type="SUPFAM" id="SSF53474">
    <property type="entry name" value="alpha/beta-Hydrolases"/>
    <property type="match status" value="2"/>
</dbReference>
<dbReference type="AlphaFoldDB" id="A0A8H7N0V8"/>
<keyword evidence="1" id="KW-0812">Transmembrane</keyword>
<feature type="transmembrane region" description="Helical" evidence="1">
    <location>
        <begin position="222"/>
        <end position="244"/>
    </location>
</feature>
<dbReference type="Pfam" id="PF05705">
    <property type="entry name" value="DUF829"/>
    <property type="match status" value="1"/>
</dbReference>
<dbReference type="Proteomes" id="UP000616885">
    <property type="component" value="Unassembled WGS sequence"/>
</dbReference>
<reference evidence="2" key="1">
    <citation type="submission" date="2020-10" db="EMBL/GenBank/DDBJ databases">
        <title>High-Quality Genome Resource of Clonostachys rosea strain S41 by Oxford Nanopore Long-Read Sequencing.</title>
        <authorList>
            <person name="Wang H."/>
        </authorList>
    </citation>
    <scope>NUCLEOTIDE SEQUENCE</scope>
    <source>
        <strain evidence="2">S41</strain>
    </source>
</reference>
<evidence type="ECO:0000256" key="1">
    <source>
        <dbReference type="SAM" id="Phobius"/>
    </source>
</evidence>
<protein>
    <submittedName>
        <fullName evidence="2">Uncharacterized protein</fullName>
    </submittedName>
</protein>
<sequence>MLWKPPPLRHYIAILQSPSTKQRASLLLVILFAFQVRQRLVKFKAAVLTTDPKRAPPIEGFVPVSDQIYVREPEPTTERTTASAVHPNAVVIYGWGDGLPRHLVKYAEGFRALYPNAKQVLVLSPINKALLTKNERRGDGMMPVIDAVFPEKPNSDFKVLLHVMSNTGGINYIATLDAYNRRYGEAMPNRLVCLDSAPGSSDLTFENLERWSRAMALRTAKLFPLPFVATQVLMCMMLVLNGCVQRILLRESSATWGLKIGQSEKYVRMDTRYLYLYSKEDDLVGYKDVEKHAAEARQRGWQAETEMFNGSPHVMHMRQFQINIGMRFRLLGIKLPELERPEPRAASFLLRFK</sequence>
<comment type="caution">
    <text evidence="2">The sequence shown here is derived from an EMBL/GenBank/DDBJ whole genome shotgun (WGS) entry which is preliminary data.</text>
</comment>
<dbReference type="PANTHER" id="PTHR12265:SF14">
    <property type="entry name" value="INDOLE-DITERPENE BIOSYNTHESIS PROTEIN PAXU"/>
    <property type="match status" value="1"/>
</dbReference>
<dbReference type="EMBL" id="JADCTT010000016">
    <property type="protein sequence ID" value="KAF9743734.1"/>
    <property type="molecule type" value="Genomic_DNA"/>
</dbReference>
<organism evidence="2 3">
    <name type="scientific">Bionectria ochroleuca</name>
    <name type="common">Gliocladium roseum</name>
    <dbReference type="NCBI Taxonomy" id="29856"/>
    <lineage>
        <taxon>Eukaryota</taxon>
        <taxon>Fungi</taxon>
        <taxon>Dikarya</taxon>
        <taxon>Ascomycota</taxon>
        <taxon>Pezizomycotina</taxon>
        <taxon>Sordariomycetes</taxon>
        <taxon>Hypocreomycetidae</taxon>
        <taxon>Hypocreales</taxon>
        <taxon>Bionectriaceae</taxon>
        <taxon>Clonostachys</taxon>
    </lineage>
</organism>
<gene>
    <name evidence="2" type="ORF">IM811_006074</name>
</gene>